<name>A0ABV7JKP9_9SPHI</name>
<sequence length="261" mass="30359">MPDNQMPAPEKRKAVYTAIFGDYEGLLPQKEIAGWDLICFTDNPALKAKPWKIILIDPPVPGDQVRSSRYIKINPHLFLKDYDVSIFIDGNFLVIGNIDKLVGTMLSDAVIACFDHNQNTLDARDCVYLEHASIKRMAEERGINKDDPQVMEKQMAYLRTQHYPEHNGLVYSGVLLRKHHDKRLIKAMEDWWYMVKNYSKRDQLSFDYVMWKHGLAYAVIPGDSRRGNGYFYMLGKHRKNWSGKLRRFKIKRSLGLVKKHG</sequence>
<gene>
    <name evidence="1" type="ORF">ACFOET_13180</name>
</gene>
<dbReference type="EMBL" id="JBHRTA010000038">
    <property type="protein sequence ID" value="MFC3198571.1"/>
    <property type="molecule type" value="Genomic_DNA"/>
</dbReference>
<keyword evidence="2" id="KW-1185">Reference proteome</keyword>
<evidence type="ECO:0000313" key="2">
    <source>
        <dbReference type="Proteomes" id="UP001595526"/>
    </source>
</evidence>
<dbReference type="InterPro" id="IPR029044">
    <property type="entry name" value="Nucleotide-diphossugar_trans"/>
</dbReference>
<comment type="caution">
    <text evidence="1">The sequence shown here is derived from an EMBL/GenBank/DDBJ whole genome shotgun (WGS) entry which is preliminary data.</text>
</comment>
<accession>A0ABV7JKP9</accession>
<evidence type="ECO:0000313" key="1">
    <source>
        <dbReference type="EMBL" id="MFC3198571.1"/>
    </source>
</evidence>
<dbReference type="SUPFAM" id="SSF53448">
    <property type="entry name" value="Nucleotide-diphospho-sugar transferases"/>
    <property type="match status" value="1"/>
</dbReference>
<dbReference type="Gene3D" id="3.90.550.10">
    <property type="entry name" value="Spore Coat Polysaccharide Biosynthesis Protein SpsA, Chain A"/>
    <property type="match status" value="1"/>
</dbReference>
<proteinExistence type="predicted"/>
<dbReference type="Proteomes" id="UP001595526">
    <property type="component" value="Unassembled WGS sequence"/>
</dbReference>
<evidence type="ECO:0008006" key="3">
    <source>
        <dbReference type="Google" id="ProtNLM"/>
    </source>
</evidence>
<protein>
    <recommendedName>
        <fullName evidence="3">DUF616 domain-containing protein</fullName>
    </recommendedName>
</protein>
<organism evidence="1 2">
    <name type="scientific">Parapedobacter deserti</name>
    <dbReference type="NCBI Taxonomy" id="1912957"/>
    <lineage>
        <taxon>Bacteria</taxon>
        <taxon>Pseudomonadati</taxon>
        <taxon>Bacteroidota</taxon>
        <taxon>Sphingobacteriia</taxon>
        <taxon>Sphingobacteriales</taxon>
        <taxon>Sphingobacteriaceae</taxon>
        <taxon>Parapedobacter</taxon>
    </lineage>
</organism>
<reference evidence="2" key="1">
    <citation type="journal article" date="2019" name="Int. J. Syst. Evol. Microbiol.">
        <title>The Global Catalogue of Microorganisms (GCM) 10K type strain sequencing project: providing services to taxonomists for standard genome sequencing and annotation.</title>
        <authorList>
            <consortium name="The Broad Institute Genomics Platform"/>
            <consortium name="The Broad Institute Genome Sequencing Center for Infectious Disease"/>
            <person name="Wu L."/>
            <person name="Ma J."/>
        </authorList>
    </citation>
    <scope>NUCLEOTIDE SEQUENCE [LARGE SCALE GENOMIC DNA]</scope>
    <source>
        <strain evidence="2">KCTC 52416</strain>
    </source>
</reference>